<evidence type="ECO:0000313" key="1">
    <source>
        <dbReference type="EMBL" id="OGY97341.1"/>
    </source>
</evidence>
<accession>A0A1G2C882</accession>
<dbReference type="Proteomes" id="UP000176349">
    <property type="component" value="Unassembled WGS sequence"/>
</dbReference>
<organism evidence="1 2">
    <name type="scientific">Candidatus Liptonbacteria bacterium GWC1_60_9</name>
    <dbReference type="NCBI Taxonomy" id="1798645"/>
    <lineage>
        <taxon>Bacteria</taxon>
        <taxon>Candidatus Liptoniibacteriota</taxon>
    </lineage>
</organism>
<evidence type="ECO:0000313" key="2">
    <source>
        <dbReference type="Proteomes" id="UP000176349"/>
    </source>
</evidence>
<name>A0A1G2C882_9BACT</name>
<sequence length="286" mass="33308">MQNMTAERRPIYQSTEDERRFEHTYLNPEEAHKRAQETLSEYEIKPETFTGLYGADILKHDAEEVARLEALFEQSPSKIYADILEAIACEHGELSNWFGPNSQVIKTARYDDYKNKIDMVVETESENQQFSHLALGIDITFGSKDLHKKFDAIKAGINKGSLGQLKYFHSDRQHFTGRLRKLPQVVVGIEIERVKELGLLWMNRRNKELREHPVQIAILEEAALQPETFVEYSRSINKNDLVVIFERELQKINELLDEKIKAGIKTIKDDKVFEEIKRNLLLFTNE</sequence>
<evidence type="ECO:0008006" key="3">
    <source>
        <dbReference type="Google" id="ProtNLM"/>
    </source>
</evidence>
<proteinExistence type="predicted"/>
<dbReference type="EMBL" id="MHKV01000014">
    <property type="protein sequence ID" value="OGY97341.1"/>
    <property type="molecule type" value="Genomic_DNA"/>
</dbReference>
<reference evidence="1 2" key="1">
    <citation type="journal article" date="2016" name="Nat. Commun.">
        <title>Thousands of microbial genomes shed light on interconnected biogeochemical processes in an aquifer system.</title>
        <authorList>
            <person name="Anantharaman K."/>
            <person name="Brown C.T."/>
            <person name="Hug L.A."/>
            <person name="Sharon I."/>
            <person name="Castelle C.J."/>
            <person name="Probst A.J."/>
            <person name="Thomas B.C."/>
            <person name="Singh A."/>
            <person name="Wilkins M.J."/>
            <person name="Karaoz U."/>
            <person name="Brodie E.L."/>
            <person name="Williams K.H."/>
            <person name="Hubbard S.S."/>
            <person name="Banfield J.F."/>
        </authorList>
    </citation>
    <scope>NUCLEOTIDE SEQUENCE [LARGE SCALE GENOMIC DNA]</scope>
</reference>
<comment type="caution">
    <text evidence="1">The sequence shown here is derived from an EMBL/GenBank/DDBJ whole genome shotgun (WGS) entry which is preliminary data.</text>
</comment>
<gene>
    <name evidence="1" type="ORF">A2128_00550</name>
</gene>
<protein>
    <recommendedName>
        <fullName evidence="3">Restriction endonuclease</fullName>
    </recommendedName>
</protein>
<dbReference type="AlphaFoldDB" id="A0A1G2C882"/>